<dbReference type="Gene3D" id="2.60.120.260">
    <property type="entry name" value="Galactose-binding domain-like"/>
    <property type="match status" value="1"/>
</dbReference>
<organism evidence="1">
    <name type="scientific">marine sediment metagenome</name>
    <dbReference type="NCBI Taxonomy" id="412755"/>
    <lineage>
        <taxon>unclassified sequences</taxon>
        <taxon>metagenomes</taxon>
        <taxon>ecological metagenomes</taxon>
    </lineage>
</organism>
<sequence>AVFRKKVVIPVGWSGKDRTLSLGPIDDYDSTFFNGVEVGFTGEETPDCWRVPRVYTVPARLVKPGESVIAVRVFDHFGVGGFTGKPEQLFLKPKE</sequence>
<protein>
    <recommendedName>
        <fullName evidence="2">Glycosyl hydrolases family 2 sugar binding domain-containing protein</fullName>
    </recommendedName>
</protein>
<accession>X0XKH4</accession>
<gene>
    <name evidence="1" type="ORF">S01H1_79883</name>
</gene>
<evidence type="ECO:0008006" key="2">
    <source>
        <dbReference type="Google" id="ProtNLM"/>
    </source>
</evidence>
<dbReference type="InterPro" id="IPR008979">
    <property type="entry name" value="Galactose-bd-like_sf"/>
</dbReference>
<proteinExistence type="predicted"/>
<name>X0XKH4_9ZZZZ</name>
<reference evidence="1" key="1">
    <citation type="journal article" date="2014" name="Front. Microbiol.">
        <title>High frequency of phylogenetically diverse reductive dehalogenase-homologous genes in deep subseafloor sedimentary metagenomes.</title>
        <authorList>
            <person name="Kawai M."/>
            <person name="Futagami T."/>
            <person name="Toyoda A."/>
            <person name="Takaki Y."/>
            <person name="Nishi S."/>
            <person name="Hori S."/>
            <person name="Arai W."/>
            <person name="Tsubouchi T."/>
            <person name="Morono Y."/>
            <person name="Uchiyama I."/>
            <person name="Ito T."/>
            <person name="Fujiyama A."/>
            <person name="Inagaki F."/>
            <person name="Takami H."/>
        </authorList>
    </citation>
    <scope>NUCLEOTIDE SEQUENCE</scope>
    <source>
        <strain evidence="1">Expedition CK06-06</strain>
    </source>
</reference>
<feature type="non-terminal residue" evidence="1">
    <location>
        <position position="1"/>
    </location>
</feature>
<comment type="caution">
    <text evidence="1">The sequence shown here is derived from an EMBL/GenBank/DDBJ whole genome shotgun (WGS) entry which is preliminary data.</text>
</comment>
<evidence type="ECO:0000313" key="1">
    <source>
        <dbReference type="EMBL" id="GAG43670.1"/>
    </source>
</evidence>
<dbReference type="AlphaFoldDB" id="X0XKH4"/>
<dbReference type="EMBL" id="BARS01053893">
    <property type="protein sequence ID" value="GAG43670.1"/>
    <property type="molecule type" value="Genomic_DNA"/>
</dbReference>
<dbReference type="SUPFAM" id="SSF49785">
    <property type="entry name" value="Galactose-binding domain-like"/>
    <property type="match status" value="1"/>
</dbReference>